<dbReference type="Proteomes" id="UP000275385">
    <property type="component" value="Unassembled WGS sequence"/>
</dbReference>
<gene>
    <name evidence="2" type="ORF">DL546_002909</name>
</gene>
<evidence type="ECO:0000313" key="3">
    <source>
        <dbReference type="Proteomes" id="UP000275385"/>
    </source>
</evidence>
<organism evidence="2 3">
    <name type="scientific">Coniochaeta pulveracea</name>
    <dbReference type="NCBI Taxonomy" id="177199"/>
    <lineage>
        <taxon>Eukaryota</taxon>
        <taxon>Fungi</taxon>
        <taxon>Dikarya</taxon>
        <taxon>Ascomycota</taxon>
        <taxon>Pezizomycotina</taxon>
        <taxon>Sordariomycetes</taxon>
        <taxon>Sordariomycetidae</taxon>
        <taxon>Coniochaetales</taxon>
        <taxon>Coniochaetaceae</taxon>
        <taxon>Coniochaeta</taxon>
    </lineage>
</organism>
<evidence type="ECO:0000313" key="2">
    <source>
        <dbReference type="EMBL" id="RKU44473.1"/>
    </source>
</evidence>
<proteinExistence type="predicted"/>
<feature type="compositionally biased region" description="Low complexity" evidence="1">
    <location>
        <begin position="80"/>
        <end position="100"/>
    </location>
</feature>
<dbReference type="EMBL" id="QVQW01000030">
    <property type="protein sequence ID" value="RKU44473.1"/>
    <property type="molecule type" value="Genomic_DNA"/>
</dbReference>
<protein>
    <submittedName>
        <fullName evidence="2">Uncharacterized protein</fullName>
    </submittedName>
</protein>
<keyword evidence="3" id="KW-1185">Reference proteome</keyword>
<feature type="compositionally biased region" description="Gly residues" evidence="1">
    <location>
        <begin position="101"/>
        <end position="123"/>
    </location>
</feature>
<comment type="caution">
    <text evidence="2">The sequence shown here is derived from an EMBL/GenBank/DDBJ whole genome shotgun (WGS) entry which is preliminary data.</text>
</comment>
<dbReference type="AlphaFoldDB" id="A0A420Y9D9"/>
<feature type="region of interest" description="Disordered" evidence="1">
    <location>
        <begin position="80"/>
        <end position="130"/>
    </location>
</feature>
<reference evidence="2 3" key="1">
    <citation type="submission" date="2018-08" db="EMBL/GenBank/DDBJ databases">
        <title>Draft genome of the lignicolous fungus Coniochaeta pulveracea.</title>
        <authorList>
            <person name="Borstlap C.J."/>
            <person name="De Witt R.N."/>
            <person name="Botha A."/>
            <person name="Volschenk H."/>
        </authorList>
    </citation>
    <scope>NUCLEOTIDE SEQUENCE [LARGE SCALE GENOMIC DNA]</scope>
    <source>
        <strain evidence="2 3">CAB683</strain>
    </source>
</reference>
<name>A0A420Y9D9_9PEZI</name>
<accession>A0A420Y9D9</accession>
<evidence type="ECO:0000256" key="1">
    <source>
        <dbReference type="SAM" id="MobiDB-lite"/>
    </source>
</evidence>
<sequence>MHRMSYIKGDVAVDINSYRETCSRSHKCLASLVPNINSRALRQRIKSFYKTTLGTMPAPMDTKAAQRILEKGKDTAFAQRAAAAAKRNTAGTAASQNSAGSTGGGGNGGSAGSGAGGNTGTGGINASSGQ</sequence>